<reference evidence="1 2" key="1">
    <citation type="submission" date="2018-06" db="EMBL/GenBank/DDBJ databases">
        <title>OYT1 Genome Sequencing.</title>
        <authorList>
            <person name="Kato S."/>
            <person name="Itoh T."/>
            <person name="Ohkuma M."/>
        </authorList>
    </citation>
    <scope>NUCLEOTIDE SEQUENCE [LARGE SCALE GENOMIC DNA]</scope>
    <source>
        <strain evidence="1 2">OYT1</strain>
    </source>
</reference>
<evidence type="ECO:0000313" key="2">
    <source>
        <dbReference type="Proteomes" id="UP000033070"/>
    </source>
</evidence>
<organism evidence="1 2">
    <name type="scientific">Ferriphaselus amnicola</name>
    <dbReference type="NCBI Taxonomy" id="1188319"/>
    <lineage>
        <taxon>Bacteria</taxon>
        <taxon>Pseudomonadati</taxon>
        <taxon>Pseudomonadota</taxon>
        <taxon>Betaproteobacteria</taxon>
        <taxon>Nitrosomonadales</taxon>
        <taxon>Gallionellaceae</taxon>
        <taxon>Ferriphaselus</taxon>
    </lineage>
</organism>
<evidence type="ECO:0008006" key="3">
    <source>
        <dbReference type="Google" id="ProtNLM"/>
    </source>
</evidence>
<dbReference type="InterPro" id="IPR049708">
    <property type="entry name" value="PP0621-like"/>
</dbReference>
<dbReference type="Proteomes" id="UP000033070">
    <property type="component" value="Chromosome"/>
</dbReference>
<keyword evidence="2" id="KW-1185">Reference proteome</keyword>
<accession>A0A2Z6GEN5</accession>
<sequence length="75" mass="8451">MSRLLFLAAIVALVYLLLKSYRRSPRKPHTPEATEDMVCCAYCGVNLPKSESLLADGKRYCNEAHRRLHSGDQAD</sequence>
<protein>
    <recommendedName>
        <fullName evidence="3">Preprotein translocase subunit YajC</fullName>
    </recommendedName>
</protein>
<dbReference type="OrthoDB" id="9814432at2"/>
<dbReference type="RefSeq" id="WP_062626669.1">
    <property type="nucleotide sequence ID" value="NZ_AP018738.1"/>
</dbReference>
<gene>
    <name evidence="1" type="ORF">OYT1_ch2375</name>
</gene>
<dbReference type="AlphaFoldDB" id="A0A2Z6GEN5"/>
<evidence type="ECO:0000313" key="1">
    <source>
        <dbReference type="EMBL" id="BBE51890.1"/>
    </source>
</evidence>
<dbReference type="KEGG" id="fam:OYT1_ch2375"/>
<dbReference type="EMBL" id="AP018738">
    <property type="protein sequence ID" value="BBE51890.1"/>
    <property type="molecule type" value="Genomic_DNA"/>
</dbReference>
<dbReference type="STRING" id="1188319.OYT1_01489"/>
<name>A0A2Z6GEN5_9PROT</name>
<proteinExistence type="predicted"/>
<dbReference type="NCBIfam" id="NF041023">
    <property type="entry name" value="PP0621_fam"/>
    <property type="match status" value="1"/>
</dbReference>